<gene>
    <name evidence="2" type="ORF">PLEOSDRAFT_170470</name>
</gene>
<evidence type="ECO:0000313" key="2">
    <source>
        <dbReference type="EMBL" id="KDQ24479.1"/>
    </source>
</evidence>
<keyword evidence="1" id="KW-0732">Signal</keyword>
<organism evidence="2 3">
    <name type="scientific">Pleurotus ostreatus (strain PC15)</name>
    <name type="common">Oyster mushroom</name>
    <dbReference type="NCBI Taxonomy" id="1137138"/>
    <lineage>
        <taxon>Eukaryota</taxon>
        <taxon>Fungi</taxon>
        <taxon>Dikarya</taxon>
        <taxon>Basidiomycota</taxon>
        <taxon>Agaricomycotina</taxon>
        <taxon>Agaricomycetes</taxon>
        <taxon>Agaricomycetidae</taxon>
        <taxon>Agaricales</taxon>
        <taxon>Pleurotineae</taxon>
        <taxon>Pleurotaceae</taxon>
        <taxon>Pleurotus</taxon>
    </lineage>
</organism>
<sequence length="408" mass="44299">MQFTLRLVSVVALATMVLASPAYSRDVEASIVSNAEFDDWLRTTDAVLTFTGSAKGPLAKRSALNTRVVYCNRRSGSVCGGDCTVYEGNSACLNAPDTTCLMATTDVAFCDRGGCGGSCNTFNSCGTRLDGGFCFTPGTSSGLSVAALLNFIHLQNPEMKIGGETGNTLRRNPKEYGDVNPLDDDSLDDAGSDTVILKVEITTSSPTLSLSNPDDNFRLILSVRVFASPRASAPITIATGRTALDVDSYIRGAFRLECITDPSKSIALSTTTQPHYARTETANKDLKEIEWLKFVTVPPKNAGVLQIEHPLPLERMLSREPTVKREDLTPGLKYRVWTDERILNDVATSYWGGLDGELKDKKLSDKREDETVQLDREALEADNWVLDQGGVIVRGNVGKHGPVFELVE</sequence>
<dbReference type="OrthoDB" id="2968825at2759"/>
<proteinExistence type="predicted"/>
<feature type="signal peptide" evidence="1">
    <location>
        <begin position="1"/>
        <end position="19"/>
    </location>
</feature>
<accession>A0A067N9G0</accession>
<dbReference type="VEuPathDB" id="FungiDB:PLEOSDRAFT_170470"/>
<name>A0A067N9G0_PLEO1</name>
<dbReference type="AlphaFoldDB" id="A0A067N9G0"/>
<evidence type="ECO:0000256" key="1">
    <source>
        <dbReference type="SAM" id="SignalP"/>
    </source>
</evidence>
<feature type="chain" id="PRO_5001645444" evidence="1">
    <location>
        <begin position="20"/>
        <end position="408"/>
    </location>
</feature>
<dbReference type="EMBL" id="KL198011">
    <property type="protein sequence ID" value="KDQ24479.1"/>
    <property type="molecule type" value="Genomic_DNA"/>
</dbReference>
<protein>
    <submittedName>
        <fullName evidence="2">Uncharacterized protein</fullName>
    </submittedName>
</protein>
<dbReference type="InParanoid" id="A0A067N9G0"/>
<reference evidence="3" key="1">
    <citation type="journal article" date="2014" name="Proc. Natl. Acad. Sci. U.S.A.">
        <title>Extensive sampling of basidiomycete genomes demonstrates inadequacy of the white-rot/brown-rot paradigm for wood decay fungi.</title>
        <authorList>
            <person name="Riley R."/>
            <person name="Salamov A.A."/>
            <person name="Brown D.W."/>
            <person name="Nagy L.G."/>
            <person name="Floudas D."/>
            <person name="Held B.W."/>
            <person name="Levasseur A."/>
            <person name="Lombard V."/>
            <person name="Morin E."/>
            <person name="Otillar R."/>
            <person name="Lindquist E.A."/>
            <person name="Sun H."/>
            <person name="LaButti K.M."/>
            <person name="Schmutz J."/>
            <person name="Jabbour D."/>
            <person name="Luo H."/>
            <person name="Baker S.E."/>
            <person name="Pisabarro A.G."/>
            <person name="Walton J.D."/>
            <person name="Blanchette R.A."/>
            <person name="Henrissat B."/>
            <person name="Martin F."/>
            <person name="Cullen D."/>
            <person name="Hibbett D.S."/>
            <person name="Grigoriev I.V."/>
        </authorList>
    </citation>
    <scope>NUCLEOTIDE SEQUENCE [LARGE SCALE GENOMIC DNA]</scope>
    <source>
        <strain evidence="3">PC15</strain>
    </source>
</reference>
<dbReference type="HOGENOM" id="CLU_674583_0_0_1"/>
<dbReference type="Proteomes" id="UP000027073">
    <property type="component" value="Unassembled WGS sequence"/>
</dbReference>
<evidence type="ECO:0000313" key="3">
    <source>
        <dbReference type="Proteomes" id="UP000027073"/>
    </source>
</evidence>